<name>A0A9X1CDR1_9FLAO</name>
<dbReference type="PANTHER" id="PTHR43031">
    <property type="entry name" value="FAD-DEPENDENT OXIDOREDUCTASE"/>
    <property type="match status" value="1"/>
</dbReference>
<evidence type="ECO:0000313" key="5">
    <source>
        <dbReference type="Proteomes" id="UP001231587"/>
    </source>
</evidence>
<accession>A0A9X1CDR1</accession>
<dbReference type="InterPro" id="IPR001763">
    <property type="entry name" value="Rhodanese-like_dom"/>
</dbReference>
<dbReference type="EMBL" id="JAGGJQ010000011">
    <property type="protein sequence ID" value="MBP1841489.1"/>
    <property type="molecule type" value="Genomic_DNA"/>
</dbReference>
<evidence type="ECO:0000313" key="3">
    <source>
        <dbReference type="EMBL" id="MDQ0336589.1"/>
    </source>
</evidence>
<dbReference type="InterPro" id="IPR050229">
    <property type="entry name" value="GlpE_sulfurtransferase"/>
</dbReference>
<proteinExistence type="predicted"/>
<organism evidence="2 4">
    <name type="scientific">Formosa algae</name>
    <dbReference type="NCBI Taxonomy" id="225843"/>
    <lineage>
        <taxon>Bacteria</taxon>
        <taxon>Pseudomonadati</taxon>
        <taxon>Bacteroidota</taxon>
        <taxon>Flavobacteriia</taxon>
        <taxon>Flavobacteriales</taxon>
        <taxon>Flavobacteriaceae</taxon>
        <taxon>Formosa</taxon>
    </lineage>
</organism>
<dbReference type="SUPFAM" id="SSF52821">
    <property type="entry name" value="Rhodanese/Cell cycle control phosphatase"/>
    <property type="match status" value="1"/>
</dbReference>
<dbReference type="InterPro" id="IPR036873">
    <property type="entry name" value="Rhodanese-like_dom_sf"/>
</dbReference>
<evidence type="ECO:0000313" key="2">
    <source>
        <dbReference type="EMBL" id="MBP1841489.1"/>
    </source>
</evidence>
<protein>
    <submittedName>
        <fullName evidence="2">Rhodanese-related sulfurtransferase</fullName>
    </submittedName>
</protein>
<dbReference type="EMBL" id="JAUSUU010000010">
    <property type="protein sequence ID" value="MDQ0336589.1"/>
    <property type="molecule type" value="Genomic_DNA"/>
</dbReference>
<reference evidence="2" key="1">
    <citation type="submission" date="2021-03" db="EMBL/GenBank/DDBJ databases">
        <title>Genomic Encyclopedia of Type Strains, Phase IV (KMG-IV): sequencing the most valuable type-strain genomes for metagenomic binning, comparative biology and taxonomic classification.</title>
        <authorList>
            <person name="Goeker M."/>
        </authorList>
    </citation>
    <scope>NUCLEOTIDE SEQUENCE</scope>
    <source>
        <strain evidence="2">DSM 15523</strain>
        <strain evidence="3 5">DSM 16476</strain>
    </source>
</reference>
<gene>
    <name evidence="2" type="ORF">J2Z56_003423</name>
    <name evidence="3" type="ORF">J2Z57_003043</name>
</gene>
<evidence type="ECO:0000259" key="1">
    <source>
        <dbReference type="PROSITE" id="PS50206"/>
    </source>
</evidence>
<dbReference type="PANTHER" id="PTHR43031:SF18">
    <property type="entry name" value="RHODANESE-RELATED SULFURTRANSFERASES"/>
    <property type="match status" value="1"/>
</dbReference>
<keyword evidence="5" id="KW-1185">Reference proteome</keyword>
<dbReference type="CDD" id="cd00158">
    <property type="entry name" value="RHOD"/>
    <property type="match status" value="1"/>
</dbReference>
<sequence length="113" mass="12353">MSLLSSLFGLSSQKDEAITVLNASDFKAAISAKKVQLIDVRTPNEFKSGHIKGAKNIDAFSANFNAQLEKLDKSKAVYVYCRSGARSRQSTKKLSALGFTEIYDLKNGILGYN</sequence>
<evidence type="ECO:0000313" key="4">
    <source>
        <dbReference type="Proteomes" id="UP001138672"/>
    </source>
</evidence>
<dbReference type="AlphaFoldDB" id="A0A9X1CDR1"/>
<dbReference type="Proteomes" id="UP001231587">
    <property type="component" value="Unassembled WGS sequence"/>
</dbReference>
<dbReference type="RefSeq" id="WP_057778580.1">
    <property type="nucleotide sequence ID" value="NZ_JAGGJQ010000011.1"/>
</dbReference>
<dbReference type="Proteomes" id="UP001138672">
    <property type="component" value="Unassembled WGS sequence"/>
</dbReference>
<feature type="domain" description="Rhodanese" evidence="1">
    <location>
        <begin position="31"/>
        <end position="113"/>
    </location>
</feature>
<dbReference type="Gene3D" id="3.40.250.10">
    <property type="entry name" value="Rhodanese-like domain"/>
    <property type="match status" value="1"/>
</dbReference>
<dbReference type="SMART" id="SM00450">
    <property type="entry name" value="RHOD"/>
    <property type="match status" value="1"/>
</dbReference>
<dbReference type="OrthoDB" id="9808735at2"/>
<comment type="caution">
    <text evidence="2">The sequence shown here is derived from an EMBL/GenBank/DDBJ whole genome shotgun (WGS) entry which is preliminary data.</text>
</comment>
<dbReference type="PROSITE" id="PS50206">
    <property type="entry name" value="RHODANESE_3"/>
    <property type="match status" value="1"/>
</dbReference>
<dbReference type="Pfam" id="PF00581">
    <property type="entry name" value="Rhodanese"/>
    <property type="match status" value="1"/>
</dbReference>